<dbReference type="RefSeq" id="WP_378485615.1">
    <property type="nucleotide sequence ID" value="NZ_JBHUFB010000010.1"/>
</dbReference>
<evidence type="ECO:0000256" key="1">
    <source>
        <dbReference type="SAM" id="MobiDB-lite"/>
    </source>
</evidence>
<keyword evidence="4" id="KW-1185">Reference proteome</keyword>
<sequence length="285" mass="31446">MGTRRRRDRAAVVDHARALTRRLSSATDAVRANEPDAVHQMRVTARRLRSVLRTYSTTFPRSEAVRDELRWLGTVLGEARDAEVLADHFADVLDGLSPHLVRGTARYRLVDAYRDRYRVAHGEVVDALASPRFAALLTDLEALCERPASSGRPRKEFRRARRRVLKAGRQAGLRSDATAPGPDTALHRTRKRAKALRYAGEALSASRSGAKRIASAAEDLQTVLGTHQDAVVARDELLAAADRARAAGEDTFTYGVVAAVETRRARTSSKAGRRALNVVRRRDAP</sequence>
<evidence type="ECO:0000259" key="2">
    <source>
        <dbReference type="PROSITE" id="PS51708"/>
    </source>
</evidence>
<dbReference type="PANTHER" id="PTHR39339:SF1">
    <property type="entry name" value="CHAD DOMAIN-CONTAINING PROTEIN"/>
    <property type="match status" value="1"/>
</dbReference>
<dbReference type="Pfam" id="PF05235">
    <property type="entry name" value="CHAD"/>
    <property type="match status" value="1"/>
</dbReference>
<organism evidence="3 4">
    <name type="scientific">Rhodococcus gannanensis</name>
    <dbReference type="NCBI Taxonomy" id="1960308"/>
    <lineage>
        <taxon>Bacteria</taxon>
        <taxon>Bacillati</taxon>
        <taxon>Actinomycetota</taxon>
        <taxon>Actinomycetes</taxon>
        <taxon>Mycobacteriales</taxon>
        <taxon>Nocardiaceae</taxon>
        <taxon>Rhodococcus</taxon>
    </lineage>
</organism>
<dbReference type="Gene3D" id="1.40.20.10">
    <property type="entry name" value="CHAD domain"/>
    <property type="match status" value="1"/>
</dbReference>
<feature type="region of interest" description="Disordered" evidence="1">
    <location>
        <begin position="169"/>
        <end position="188"/>
    </location>
</feature>
<dbReference type="Proteomes" id="UP001597286">
    <property type="component" value="Unassembled WGS sequence"/>
</dbReference>
<reference evidence="4" key="1">
    <citation type="journal article" date="2019" name="Int. J. Syst. Evol. Microbiol.">
        <title>The Global Catalogue of Microorganisms (GCM) 10K type strain sequencing project: providing services to taxonomists for standard genome sequencing and annotation.</title>
        <authorList>
            <consortium name="The Broad Institute Genomics Platform"/>
            <consortium name="The Broad Institute Genome Sequencing Center for Infectious Disease"/>
            <person name="Wu L."/>
            <person name="Ma J."/>
        </authorList>
    </citation>
    <scope>NUCLEOTIDE SEQUENCE [LARGE SCALE GENOMIC DNA]</scope>
    <source>
        <strain evidence="4">DT72</strain>
    </source>
</reference>
<feature type="domain" description="CHAD" evidence="2">
    <location>
        <begin position="1"/>
        <end position="281"/>
    </location>
</feature>
<protein>
    <submittedName>
        <fullName evidence="3">CHAD domain-containing protein</fullName>
    </submittedName>
</protein>
<dbReference type="EMBL" id="JBHUFB010000010">
    <property type="protein sequence ID" value="MFD1813123.1"/>
    <property type="molecule type" value="Genomic_DNA"/>
</dbReference>
<gene>
    <name evidence="3" type="ORF">ACFSJG_12910</name>
</gene>
<dbReference type="InterPro" id="IPR007899">
    <property type="entry name" value="CHAD_dom"/>
</dbReference>
<evidence type="ECO:0000313" key="4">
    <source>
        <dbReference type="Proteomes" id="UP001597286"/>
    </source>
</evidence>
<dbReference type="PROSITE" id="PS51708">
    <property type="entry name" value="CHAD"/>
    <property type="match status" value="1"/>
</dbReference>
<dbReference type="PANTHER" id="PTHR39339">
    <property type="entry name" value="SLR1444 PROTEIN"/>
    <property type="match status" value="1"/>
</dbReference>
<accession>A0ABW4P4U4</accession>
<comment type="caution">
    <text evidence="3">The sequence shown here is derived from an EMBL/GenBank/DDBJ whole genome shotgun (WGS) entry which is preliminary data.</text>
</comment>
<name>A0ABW4P4U4_9NOCA</name>
<dbReference type="SMART" id="SM00880">
    <property type="entry name" value="CHAD"/>
    <property type="match status" value="1"/>
</dbReference>
<dbReference type="InterPro" id="IPR038186">
    <property type="entry name" value="CHAD_dom_sf"/>
</dbReference>
<proteinExistence type="predicted"/>
<evidence type="ECO:0000313" key="3">
    <source>
        <dbReference type="EMBL" id="MFD1813123.1"/>
    </source>
</evidence>